<evidence type="ECO:0000256" key="9">
    <source>
        <dbReference type="RuleBase" id="RU365093"/>
    </source>
</evidence>
<feature type="domain" description="AprE-like beta-barrel" evidence="12">
    <location>
        <begin position="334"/>
        <end position="424"/>
    </location>
</feature>
<keyword evidence="7 9" id="KW-1133">Transmembrane helix</keyword>
<protein>
    <recommendedName>
        <fullName evidence="9">Membrane fusion protein (MFP) family protein</fullName>
    </recommendedName>
</protein>
<dbReference type="Gene3D" id="2.40.30.170">
    <property type="match status" value="1"/>
</dbReference>
<dbReference type="RefSeq" id="WP_284281284.1">
    <property type="nucleotide sequence ID" value="NZ_BSOJ01000015.1"/>
</dbReference>
<evidence type="ECO:0000259" key="12">
    <source>
        <dbReference type="Pfam" id="PF26002"/>
    </source>
</evidence>
<comment type="subcellular location">
    <subcellularLocation>
        <location evidence="1 9">Cell inner membrane</location>
        <topology evidence="1 9">Single-pass membrane protein</topology>
    </subcellularLocation>
</comment>
<comment type="caution">
    <text evidence="13">The sequence shown here is derived from an EMBL/GenBank/DDBJ whole genome shotgun (WGS) entry which is preliminary data.</text>
</comment>
<dbReference type="InterPro" id="IPR058781">
    <property type="entry name" value="HH_AprE-like"/>
</dbReference>
<dbReference type="PRINTS" id="PR01490">
    <property type="entry name" value="RTXTOXIND"/>
</dbReference>
<dbReference type="Gene3D" id="2.40.50.100">
    <property type="match status" value="1"/>
</dbReference>
<evidence type="ECO:0000256" key="3">
    <source>
        <dbReference type="ARBA" id="ARBA00022448"/>
    </source>
</evidence>
<keyword evidence="6 9" id="KW-0812">Transmembrane</keyword>
<evidence type="ECO:0000256" key="8">
    <source>
        <dbReference type="ARBA" id="ARBA00023136"/>
    </source>
</evidence>
<dbReference type="PANTHER" id="PTHR30386:SF26">
    <property type="entry name" value="TRANSPORT PROTEIN COMB"/>
    <property type="match status" value="1"/>
</dbReference>
<sequence>MSDKNTVKSRELDKPKAPATEISSIYKPAGGTFDTKSKFALGLIALALFASLFIRVDQVITAPGKVVPSSKVKTIQHLEGGIVKELPVKEGDSVKEGQVLVELDLATGGINLAELKSRRAALEASRARLLAEASGKKPEFDPELAADYPELLRTETATYSARMAELQGVLAVNQSQEDGNQSRVNELQAKLDGLQNRAVTVARELDITRELVKEKLVSQLEYLGKKRDYDSLISEINSMRESVQTAKAAVGERRANKQEEMGKFRRRAADELTTVERQLASLKDEINRANDQRDRAVIRSPIDGVVKNLKLQAVGNVVRQGEPIMEVVPSDEALVIETRLSPSDRGYVSDGQKADIKISAYDFLRYGTLPGHVTQIAADTDPGNAETGPFYRLVVSTDKSFFGTPDKPERISTGMTAEVDIHVGSQPFIWYLIKPVLKLRKEAFREP</sequence>
<dbReference type="Pfam" id="PF25994">
    <property type="entry name" value="HH_AprE"/>
    <property type="match status" value="1"/>
</dbReference>
<dbReference type="SUPFAM" id="SSF111369">
    <property type="entry name" value="HlyD-like secretion proteins"/>
    <property type="match status" value="1"/>
</dbReference>
<dbReference type="PANTHER" id="PTHR30386">
    <property type="entry name" value="MEMBRANE FUSION SUBUNIT OF EMRAB-TOLC MULTIDRUG EFFLUX PUMP"/>
    <property type="match status" value="1"/>
</dbReference>
<dbReference type="EMBL" id="BSOJ01000015">
    <property type="protein sequence ID" value="GLR26651.1"/>
    <property type="molecule type" value="Genomic_DNA"/>
</dbReference>
<name>A0ABQ5YTM6_9BURK</name>
<dbReference type="Pfam" id="PF26002">
    <property type="entry name" value="Beta-barrel_AprE"/>
    <property type="match status" value="1"/>
</dbReference>
<keyword evidence="5 9" id="KW-0997">Cell inner membrane</keyword>
<evidence type="ECO:0000313" key="13">
    <source>
        <dbReference type="EMBL" id="GLR26651.1"/>
    </source>
</evidence>
<evidence type="ECO:0000256" key="5">
    <source>
        <dbReference type="ARBA" id="ARBA00022519"/>
    </source>
</evidence>
<organism evidence="13 14">
    <name type="scientific">Limnobacter litoralis</name>
    <dbReference type="NCBI Taxonomy" id="481366"/>
    <lineage>
        <taxon>Bacteria</taxon>
        <taxon>Pseudomonadati</taxon>
        <taxon>Pseudomonadota</taxon>
        <taxon>Betaproteobacteria</taxon>
        <taxon>Burkholderiales</taxon>
        <taxon>Burkholderiaceae</taxon>
        <taxon>Limnobacter</taxon>
    </lineage>
</organism>
<dbReference type="InterPro" id="IPR010129">
    <property type="entry name" value="T1SS_HlyD"/>
</dbReference>
<keyword evidence="4 9" id="KW-1003">Cell membrane</keyword>
<evidence type="ECO:0000256" key="7">
    <source>
        <dbReference type="ARBA" id="ARBA00022989"/>
    </source>
</evidence>
<evidence type="ECO:0000256" key="4">
    <source>
        <dbReference type="ARBA" id="ARBA00022475"/>
    </source>
</evidence>
<keyword evidence="8 9" id="KW-0472">Membrane</keyword>
<reference evidence="14" key="1">
    <citation type="journal article" date="2019" name="Int. J. Syst. Evol. Microbiol.">
        <title>The Global Catalogue of Microorganisms (GCM) 10K type strain sequencing project: providing services to taxonomists for standard genome sequencing and annotation.</title>
        <authorList>
            <consortium name="The Broad Institute Genomics Platform"/>
            <consortium name="The Broad Institute Genome Sequencing Center for Infectious Disease"/>
            <person name="Wu L."/>
            <person name="Ma J."/>
        </authorList>
    </citation>
    <scope>NUCLEOTIDE SEQUENCE [LARGE SCALE GENOMIC DNA]</scope>
    <source>
        <strain evidence="14">NBRC 105857</strain>
    </source>
</reference>
<keyword evidence="14" id="KW-1185">Reference proteome</keyword>
<feature type="transmembrane region" description="Helical" evidence="9">
    <location>
        <begin position="39"/>
        <end position="56"/>
    </location>
</feature>
<evidence type="ECO:0000313" key="14">
    <source>
        <dbReference type="Proteomes" id="UP001156664"/>
    </source>
</evidence>
<evidence type="ECO:0000259" key="11">
    <source>
        <dbReference type="Pfam" id="PF25994"/>
    </source>
</evidence>
<proteinExistence type="inferred from homology"/>
<feature type="coiled-coil region" evidence="10">
    <location>
        <begin position="177"/>
        <end position="204"/>
    </location>
</feature>
<evidence type="ECO:0000256" key="1">
    <source>
        <dbReference type="ARBA" id="ARBA00004377"/>
    </source>
</evidence>
<comment type="similarity">
    <text evidence="2 9">Belongs to the membrane fusion protein (MFP) (TC 8.A.1) family.</text>
</comment>
<feature type="coiled-coil region" evidence="10">
    <location>
        <begin position="265"/>
        <end position="299"/>
    </location>
</feature>
<keyword evidence="10" id="KW-0175">Coiled coil</keyword>
<feature type="domain" description="AprE-like long alpha-helical hairpin" evidence="11">
    <location>
        <begin position="111"/>
        <end position="292"/>
    </location>
</feature>
<accession>A0ABQ5YTM6</accession>
<gene>
    <name evidence="13" type="ORF">GCM10007875_17410</name>
</gene>
<evidence type="ECO:0000256" key="2">
    <source>
        <dbReference type="ARBA" id="ARBA00009477"/>
    </source>
</evidence>
<keyword evidence="3 9" id="KW-0813">Transport</keyword>
<evidence type="ECO:0000256" key="6">
    <source>
        <dbReference type="ARBA" id="ARBA00022692"/>
    </source>
</evidence>
<dbReference type="InterPro" id="IPR058982">
    <property type="entry name" value="Beta-barrel_AprE"/>
</dbReference>
<dbReference type="NCBIfam" id="TIGR01843">
    <property type="entry name" value="type_I_hlyD"/>
    <property type="match status" value="1"/>
</dbReference>
<dbReference type="Proteomes" id="UP001156664">
    <property type="component" value="Unassembled WGS sequence"/>
</dbReference>
<dbReference type="InterPro" id="IPR050739">
    <property type="entry name" value="MFP"/>
</dbReference>
<evidence type="ECO:0000256" key="10">
    <source>
        <dbReference type="SAM" id="Coils"/>
    </source>
</evidence>